<keyword evidence="1" id="KW-0547">Nucleotide-binding</keyword>
<dbReference type="GO" id="GO:0005874">
    <property type="term" value="C:microtubule"/>
    <property type="evidence" value="ECO:0007669"/>
    <property type="project" value="TreeGrafter"/>
</dbReference>
<dbReference type="PRINTS" id="PR00195">
    <property type="entry name" value="DYNAMIN"/>
</dbReference>
<dbReference type="STRING" id="149040.A0A194WWM6"/>
<dbReference type="AlphaFoldDB" id="A0A194WWM6"/>
<dbReference type="GO" id="GO:0008017">
    <property type="term" value="F:microtubule binding"/>
    <property type="evidence" value="ECO:0007669"/>
    <property type="project" value="TreeGrafter"/>
</dbReference>
<feature type="compositionally biased region" description="Polar residues" evidence="3">
    <location>
        <begin position="957"/>
        <end position="969"/>
    </location>
</feature>
<evidence type="ECO:0000256" key="1">
    <source>
        <dbReference type="ARBA" id="ARBA00022741"/>
    </source>
</evidence>
<dbReference type="InterPro" id="IPR001401">
    <property type="entry name" value="Dynamin_GTPase"/>
</dbReference>
<dbReference type="Pfam" id="PF01031">
    <property type="entry name" value="Dynamin_M"/>
    <property type="match status" value="1"/>
</dbReference>
<protein>
    <recommendedName>
        <fullName evidence="4">GED domain-containing protein</fullName>
    </recommendedName>
</protein>
<dbReference type="GO" id="GO:0005525">
    <property type="term" value="F:GTP binding"/>
    <property type="evidence" value="ECO:0007669"/>
    <property type="project" value="InterPro"/>
</dbReference>
<dbReference type="InterPro" id="IPR000375">
    <property type="entry name" value="Dynamin_stalk"/>
</dbReference>
<dbReference type="InterPro" id="IPR027417">
    <property type="entry name" value="P-loop_NTPase"/>
</dbReference>
<dbReference type="Proteomes" id="UP000070700">
    <property type="component" value="Unassembled WGS sequence"/>
</dbReference>
<feature type="compositionally biased region" description="Basic and acidic residues" evidence="3">
    <location>
        <begin position="628"/>
        <end position="639"/>
    </location>
</feature>
<sequence>MAPGRRAVKSESIVAPFGGLATPGPSNYSASVSPKREIELVDLSGSYSDDQEDDPQPTSSNHGLPSYPVPSLRSGEGSRSASASISLSNISPSSLLASRLQVSRQLSRNMPPPSQTMDDPLGFEFVGRHLKASIDTISDLRKFSLDHVVQLAEVVMVGDQSAGKSSLMSRLTGIELPRDQGICTKCPANIKTSASSDGQWTCKVSLQQNWRYEKSKARSISTKSVNSRNPFPPWVEQPMEIKEFMTLDHKFQLEEAIKWAQLALLNHDEDYTAFIPGQGHRTSNGFEPERDRAEAKFSPNLIAIDISGPDLPALSFYDLPGIFAVAAKPEDQYLANVIKNLAILYIKRPNALIVCCIAMKTDPSTSSTGKVIRDCGASHRTVAVLTNPDHVHSRHLEYEKILLGKDHVVGHGYYVTRQPGDAASIPPGPDYLAQARRLEKEFFDTDPLWTGEWSKFRNRCGTEVIQDFLSYELASSIIQSIPSIQEKIAAEACRVDRALSECPDLPDKDIRNIIRKILSDFGNDARTVMNGDSLDTIESFQSEWSTLSANWFSLMKHIKPMVGVAEIVQIDLSVEDDEEPIIDHTNRRKRPGVDAASATKRQRGNEPHTPQHSITFETPPPPSTGRTPKREDLDSRDPPVMRPLRRTVASNPFVGTVFESFANLGKGFTDVGRIHQKINQHARSGLAGLVDPKTQSTLCVESIKPWPAPLKVFLDKTVEMVRKQLQDLLIIHLGVYEQTELYRTAQKYLNQLIDRHTTELRRDVDKLLRREQHKSWTLDDESLQAVESVEYKRLQLARRKVRAKAEVEKQIRDDPKKRLSLDMAPDEREKIVSKRVGEIVGHKDANKEDDPLPADHLDKEVRVAAYVRGYYNTAAKRFVDSVCLSIHNEYFVNLWTDIKTYLEDKFHINSVEGEEICRSLMEEDDAKARVRRSLRTEKENLVGFANRLEQLVVQLTQDQSEPANGNAANRSDLADENDDEGSQCANDRRRSLSDDVDMNIEGSEDTIGVGGAV</sequence>
<gene>
    <name evidence="5" type="ORF">LY89DRAFT_652811</name>
</gene>
<evidence type="ECO:0000256" key="2">
    <source>
        <dbReference type="ARBA" id="ARBA00023134"/>
    </source>
</evidence>
<dbReference type="InterPro" id="IPR020850">
    <property type="entry name" value="GED_dom"/>
</dbReference>
<dbReference type="EMBL" id="KQ947424">
    <property type="protein sequence ID" value="KUJ12350.1"/>
    <property type="molecule type" value="Genomic_DNA"/>
</dbReference>
<dbReference type="Gene3D" id="3.40.50.300">
    <property type="entry name" value="P-loop containing nucleotide triphosphate hydrolases"/>
    <property type="match status" value="1"/>
</dbReference>
<dbReference type="GO" id="GO:0005886">
    <property type="term" value="C:plasma membrane"/>
    <property type="evidence" value="ECO:0007669"/>
    <property type="project" value="TreeGrafter"/>
</dbReference>
<dbReference type="SUPFAM" id="SSF52540">
    <property type="entry name" value="P-loop containing nucleoside triphosphate hydrolases"/>
    <property type="match status" value="1"/>
</dbReference>
<dbReference type="OrthoDB" id="5061070at2759"/>
<keyword evidence="6" id="KW-1185">Reference proteome</keyword>
<feature type="compositionally biased region" description="Low complexity" evidence="3">
    <location>
        <begin position="71"/>
        <end position="84"/>
    </location>
</feature>
<feature type="region of interest" description="Disordered" evidence="3">
    <location>
        <begin position="1"/>
        <end position="84"/>
    </location>
</feature>
<dbReference type="Pfam" id="PF00350">
    <property type="entry name" value="Dynamin_N"/>
    <property type="match status" value="1"/>
</dbReference>
<dbReference type="GO" id="GO:0005737">
    <property type="term" value="C:cytoplasm"/>
    <property type="evidence" value="ECO:0007669"/>
    <property type="project" value="TreeGrafter"/>
</dbReference>
<proteinExistence type="predicted"/>
<dbReference type="GO" id="GO:0031623">
    <property type="term" value="P:receptor internalization"/>
    <property type="evidence" value="ECO:0007669"/>
    <property type="project" value="TreeGrafter"/>
</dbReference>
<evidence type="ECO:0000313" key="6">
    <source>
        <dbReference type="Proteomes" id="UP000070700"/>
    </source>
</evidence>
<name>A0A194WWM6_MOLSC</name>
<accession>A0A194WWM6</accession>
<evidence type="ECO:0000259" key="4">
    <source>
        <dbReference type="PROSITE" id="PS51388"/>
    </source>
</evidence>
<feature type="region of interest" description="Disordered" evidence="3">
    <location>
        <begin position="957"/>
        <end position="1013"/>
    </location>
</feature>
<dbReference type="SMART" id="SM00053">
    <property type="entry name" value="DYNc"/>
    <property type="match status" value="1"/>
</dbReference>
<feature type="compositionally biased region" description="Acidic residues" evidence="3">
    <location>
        <begin position="994"/>
        <end position="1004"/>
    </location>
</feature>
<feature type="region of interest" description="Disordered" evidence="3">
    <location>
        <begin position="581"/>
        <end position="642"/>
    </location>
</feature>
<dbReference type="GO" id="GO:0003924">
    <property type="term" value="F:GTPase activity"/>
    <property type="evidence" value="ECO:0007669"/>
    <property type="project" value="InterPro"/>
</dbReference>
<dbReference type="PANTHER" id="PTHR11566">
    <property type="entry name" value="DYNAMIN"/>
    <property type="match status" value="1"/>
</dbReference>
<dbReference type="Gene3D" id="1.20.120.1240">
    <property type="entry name" value="Dynamin, middle domain"/>
    <property type="match status" value="1"/>
</dbReference>
<dbReference type="KEGG" id="psco:LY89DRAFT_652811"/>
<evidence type="ECO:0000313" key="5">
    <source>
        <dbReference type="EMBL" id="KUJ12350.1"/>
    </source>
</evidence>
<dbReference type="InParanoid" id="A0A194WWM6"/>
<feature type="domain" description="GED" evidence="4">
    <location>
        <begin position="860"/>
        <end position="956"/>
    </location>
</feature>
<evidence type="ECO:0000256" key="3">
    <source>
        <dbReference type="SAM" id="MobiDB-lite"/>
    </source>
</evidence>
<dbReference type="RefSeq" id="XP_018066705.1">
    <property type="nucleotide sequence ID" value="XM_018212218.1"/>
</dbReference>
<dbReference type="GeneID" id="28821944"/>
<dbReference type="PANTHER" id="PTHR11566:SF131">
    <property type="entry name" value="GTPASE, PUTATIVE (AFU_ORTHOLOGUE AFUA_6G07630)-RELATED"/>
    <property type="match status" value="1"/>
</dbReference>
<reference evidence="5 6" key="1">
    <citation type="submission" date="2015-10" db="EMBL/GenBank/DDBJ databases">
        <title>Full genome of DAOMC 229536 Phialocephala scopiformis, a fungal endophyte of spruce producing the potent anti-insectan compound rugulosin.</title>
        <authorList>
            <consortium name="DOE Joint Genome Institute"/>
            <person name="Walker A.K."/>
            <person name="Frasz S.L."/>
            <person name="Seifert K.A."/>
            <person name="Miller J.D."/>
            <person name="Mondo S.J."/>
            <person name="Labutti K."/>
            <person name="Lipzen A."/>
            <person name="Dockter R."/>
            <person name="Kennedy M."/>
            <person name="Grigoriev I.V."/>
            <person name="Spatafora J.W."/>
        </authorList>
    </citation>
    <scope>NUCLEOTIDE SEQUENCE [LARGE SCALE GENOMIC DNA]</scope>
    <source>
        <strain evidence="5 6">CBS 120377</strain>
    </source>
</reference>
<dbReference type="InterPro" id="IPR022812">
    <property type="entry name" value="Dynamin"/>
</dbReference>
<keyword evidence="2" id="KW-0342">GTP-binding</keyword>
<dbReference type="PROSITE" id="PS51388">
    <property type="entry name" value="GED"/>
    <property type="match status" value="1"/>
</dbReference>
<dbReference type="InterPro" id="IPR045063">
    <property type="entry name" value="Dynamin_N"/>
</dbReference>
<organism evidence="5 6">
    <name type="scientific">Mollisia scopiformis</name>
    <name type="common">Conifer needle endophyte fungus</name>
    <name type="synonym">Phialocephala scopiformis</name>
    <dbReference type="NCBI Taxonomy" id="149040"/>
    <lineage>
        <taxon>Eukaryota</taxon>
        <taxon>Fungi</taxon>
        <taxon>Dikarya</taxon>
        <taxon>Ascomycota</taxon>
        <taxon>Pezizomycotina</taxon>
        <taxon>Leotiomycetes</taxon>
        <taxon>Helotiales</taxon>
        <taxon>Mollisiaceae</taxon>
        <taxon>Mollisia</taxon>
    </lineage>
</organism>